<gene>
    <name evidence="3" type="ORF">Vafri_11767</name>
</gene>
<evidence type="ECO:0000313" key="3">
    <source>
        <dbReference type="EMBL" id="GIL56398.1"/>
    </source>
</evidence>
<dbReference type="Proteomes" id="UP000747399">
    <property type="component" value="Unassembled WGS sequence"/>
</dbReference>
<comment type="caution">
    <text evidence="3">The sequence shown here is derived from an EMBL/GenBank/DDBJ whole genome shotgun (WGS) entry which is preliminary data.</text>
</comment>
<feature type="region of interest" description="Disordered" evidence="2">
    <location>
        <begin position="609"/>
        <end position="629"/>
    </location>
</feature>
<organism evidence="3 4">
    <name type="scientific">Volvox africanus</name>
    <dbReference type="NCBI Taxonomy" id="51714"/>
    <lineage>
        <taxon>Eukaryota</taxon>
        <taxon>Viridiplantae</taxon>
        <taxon>Chlorophyta</taxon>
        <taxon>core chlorophytes</taxon>
        <taxon>Chlorophyceae</taxon>
        <taxon>CS clade</taxon>
        <taxon>Chlamydomonadales</taxon>
        <taxon>Volvocaceae</taxon>
        <taxon>Volvox</taxon>
    </lineage>
</organism>
<feature type="compositionally biased region" description="Gly residues" evidence="2">
    <location>
        <begin position="1271"/>
        <end position="1284"/>
    </location>
</feature>
<evidence type="ECO:0000256" key="1">
    <source>
        <dbReference type="SAM" id="Coils"/>
    </source>
</evidence>
<protein>
    <submittedName>
        <fullName evidence="3">Uncharacterized protein</fullName>
    </submittedName>
</protein>
<feature type="coiled-coil region" evidence="1">
    <location>
        <begin position="208"/>
        <end position="235"/>
    </location>
</feature>
<keyword evidence="1" id="KW-0175">Coiled coil</keyword>
<evidence type="ECO:0000313" key="4">
    <source>
        <dbReference type="Proteomes" id="UP000747399"/>
    </source>
</evidence>
<proteinExistence type="predicted"/>
<feature type="compositionally biased region" description="Gly residues" evidence="2">
    <location>
        <begin position="996"/>
        <end position="1006"/>
    </location>
</feature>
<sequence>MADLDVTQLEAITPHVTTQLQAFNSQVVAHLKNYKPEISRIYDKLGELTVTDERLEGHLKALESDVNRNNDNTVSSYNSLSDRLGKVEQLLSALPSWKDDLVGRIENLTRETRAKHEAAASRATVLEDSLNSHVAATRERLDMLTTVARTAAEARAQQQERIDELDTELRRLRDYTEKEFNDVKIRLRRHDEQHVMANGKLAEHGGMLSSHKIELARLKDSSDQHNRQLENLARGLDKLHDIAAGLGQEVNLMKRGMAATDAALATLEAKVLSADAEAQQRLKSLEEGRTILFQFRDETRANVERIDKSAEIMSDRVQMLDIKVETGPPGLWKMASQVAAHEDELASMRIGLQATKSTNEELTRRMDDVLSGLSHQRDTSAQLREECRMLSDRLTTEAARAQQYTDDRLEPCARKYEVEALKKTLDNGLERLETTLAGSGERLKFELLHDETAQVGTIHDYMVEVERRNASLTERVMQLEAGLAGESERSRSVAGVTRELRAAIDGMLCTSQADLARLRATMSSMHEEYAEMSKKARRAGLLTVSQVEDIIDMRLNGPVLDSIIAKKLSQATNLPAGFGGSSGLRGLQGGASSNVALSFGRLTSGALRPGAAGPSWQPSSMQKQLASGGPSSASVGVSISGGEGVTGIAGGGDGSSLMVVEDVMSPASPMRMGVGGGIGGGGGGGGGGGSSDPALGLRLVTVESDMSRLFEAFKAFGDKVAPISEVNDLRQVLEDLANTVNHVKVGQGILGEAGEEAVRRHIHATLLPEMLQRQQQDTRRILGWMDEQLADVSKELYIVRRNQERLQGRMAELNNAGGGGGAAAAADVAEAAAADAAAAAAAASRLASTTSPIRVRHTAGRPMSASAALVSASSSAAFAALYGDGEAVTLTARVEALAEQLYFLSDALGVPLGRKAHPSQARATRGGDDGGGNGEESRAAGSGAAGHGGAERATSGVEVTAAVEGQWRTEEAKVQSRAASGQGDGGAATAVHGGDRPGGGATGNGGDAENADGTTMTELDVINMSLPSLVQRIQQLEAAVHSIAAGQQALAAAAAVTTTTAAGGGAADAAQKGFGTSSALQPRSSLTPPAAVTAAAVQGLVDAAVADLRLRLRLVEHEVPLMARSFEVKALKRMLQDTTAAAVANTTTVPVNGLAAPLGMFDSSGRTGGSAGGLPQPLTKIRANGGSRGGGGGGVSPALEMQITKRLNALELAVTTVDERGRALEQRWSTLELKWGSASKDTQGDLPRLQSTVSQLAKDVQRISLAQSSAPGGGGDGDGGGGGLLNESRSRISRSRGGLSLASSALGGVSFAGVNASSMAEVVNVEISGIAHDLAVAAHEELQRTRDGPLPDGTQDGIPTPAAVANREAALARLRRKPLEVAAHVELLESVKLHLDRLLRRATSCTTDRLVLLAAMSAMRVKLLENEAEAFREQIIAVFRSLERAFTALVKLQEAVASKSSATAVGQLATMLQDVSAGLATLAAHAAIRDSP</sequence>
<feature type="compositionally biased region" description="Polar residues" evidence="2">
    <location>
        <begin position="616"/>
        <end position="625"/>
    </location>
</feature>
<feature type="coiled-coil region" evidence="1">
    <location>
        <begin position="148"/>
        <end position="175"/>
    </location>
</feature>
<evidence type="ECO:0000256" key="2">
    <source>
        <dbReference type="SAM" id="MobiDB-lite"/>
    </source>
</evidence>
<keyword evidence="4" id="KW-1185">Reference proteome</keyword>
<accession>A0A8J4B8X8</accession>
<dbReference type="EMBL" id="BNCO01000024">
    <property type="protein sequence ID" value="GIL56398.1"/>
    <property type="molecule type" value="Genomic_DNA"/>
</dbReference>
<feature type="region of interest" description="Disordered" evidence="2">
    <location>
        <begin position="913"/>
        <end position="1011"/>
    </location>
</feature>
<feature type="non-terminal residue" evidence="3">
    <location>
        <position position="1"/>
    </location>
</feature>
<dbReference type="PANTHER" id="PTHR45615">
    <property type="entry name" value="MYOSIN HEAVY CHAIN, NON-MUSCLE"/>
    <property type="match status" value="1"/>
</dbReference>
<name>A0A8J4B8X8_9CHLO</name>
<feature type="region of interest" description="Disordered" evidence="2">
    <location>
        <begin position="1266"/>
        <end position="1289"/>
    </location>
</feature>
<dbReference type="PANTHER" id="PTHR45615:SF80">
    <property type="entry name" value="GRIP DOMAIN-CONTAINING PROTEIN"/>
    <property type="match status" value="1"/>
</dbReference>
<reference evidence="3" key="1">
    <citation type="journal article" date="2021" name="Proc. Natl. Acad. Sci. U.S.A.">
        <title>Three genomes in the algal genus Volvox reveal the fate of a haploid sex-determining region after a transition to homothallism.</title>
        <authorList>
            <person name="Yamamoto K."/>
            <person name="Hamaji T."/>
            <person name="Kawai-Toyooka H."/>
            <person name="Matsuzaki R."/>
            <person name="Takahashi F."/>
            <person name="Nishimura Y."/>
            <person name="Kawachi M."/>
            <person name="Noguchi H."/>
            <person name="Minakuchi Y."/>
            <person name="Umen J.G."/>
            <person name="Toyoda A."/>
            <person name="Nozaki H."/>
        </authorList>
    </citation>
    <scope>NUCLEOTIDE SEQUENCE</scope>
    <source>
        <strain evidence="3">NIES-3780</strain>
    </source>
</reference>